<protein>
    <submittedName>
        <fullName evidence="1">Uncharacterized protein</fullName>
    </submittedName>
</protein>
<dbReference type="AlphaFoldDB" id="A0A0E9N1D9"/>
<evidence type="ECO:0000313" key="1">
    <source>
        <dbReference type="EMBL" id="GAO43150.1"/>
    </source>
</evidence>
<dbReference type="Proteomes" id="UP000033121">
    <property type="component" value="Unassembled WGS sequence"/>
</dbReference>
<gene>
    <name evidence="1" type="ORF">FPE01S_02_02540</name>
</gene>
<keyword evidence="2" id="KW-1185">Reference proteome</keyword>
<comment type="caution">
    <text evidence="1">The sequence shown here is derived from an EMBL/GenBank/DDBJ whole genome shotgun (WGS) entry which is preliminary data.</text>
</comment>
<name>A0A0E9N1D9_9BACT</name>
<dbReference type="EMBL" id="BBWV01000002">
    <property type="protein sequence ID" value="GAO43150.1"/>
    <property type="molecule type" value="Genomic_DNA"/>
</dbReference>
<sequence length="85" mass="9244">MLTACTHRDGFAVTAKVMKVMPGGKDGYTAEIQDADGKTYHAVISRVNMAVAGIYRELKVGEEALFFGDSTQLENGISIRVLKLH</sequence>
<organism evidence="1 2">
    <name type="scientific">Flavihumibacter petaseus NBRC 106054</name>
    <dbReference type="NCBI Taxonomy" id="1220578"/>
    <lineage>
        <taxon>Bacteria</taxon>
        <taxon>Pseudomonadati</taxon>
        <taxon>Bacteroidota</taxon>
        <taxon>Chitinophagia</taxon>
        <taxon>Chitinophagales</taxon>
        <taxon>Chitinophagaceae</taxon>
        <taxon>Flavihumibacter</taxon>
    </lineage>
</organism>
<reference evidence="1 2" key="1">
    <citation type="submission" date="2015-04" db="EMBL/GenBank/DDBJ databases">
        <title>Whole genome shotgun sequence of Flavihumibacter petaseus NBRC 106054.</title>
        <authorList>
            <person name="Miyazawa S."/>
            <person name="Hosoyama A."/>
            <person name="Hashimoto M."/>
            <person name="Noguchi M."/>
            <person name="Tsuchikane K."/>
            <person name="Ohji S."/>
            <person name="Yamazoe A."/>
            <person name="Ichikawa N."/>
            <person name="Kimura A."/>
            <person name="Fujita N."/>
        </authorList>
    </citation>
    <scope>NUCLEOTIDE SEQUENCE [LARGE SCALE GENOMIC DNA]</scope>
    <source>
        <strain evidence="1 2">NBRC 106054</strain>
    </source>
</reference>
<accession>A0A0E9N1D9</accession>
<evidence type="ECO:0000313" key="2">
    <source>
        <dbReference type="Proteomes" id="UP000033121"/>
    </source>
</evidence>
<proteinExistence type="predicted"/>
<dbReference type="STRING" id="1220578.FPE01S_02_02540"/>